<accession>R0K062</accession>
<dbReference type="RefSeq" id="XP_008030235.1">
    <property type="nucleotide sequence ID" value="XM_008032044.1"/>
</dbReference>
<organism evidence="2 3">
    <name type="scientific">Exserohilum turcicum (strain 28A)</name>
    <name type="common">Northern leaf blight fungus</name>
    <name type="synonym">Setosphaeria turcica</name>
    <dbReference type="NCBI Taxonomy" id="671987"/>
    <lineage>
        <taxon>Eukaryota</taxon>
        <taxon>Fungi</taxon>
        <taxon>Dikarya</taxon>
        <taxon>Ascomycota</taxon>
        <taxon>Pezizomycotina</taxon>
        <taxon>Dothideomycetes</taxon>
        <taxon>Pleosporomycetidae</taxon>
        <taxon>Pleosporales</taxon>
        <taxon>Pleosporineae</taxon>
        <taxon>Pleosporaceae</taxon>
        <taxon>Exserohilum</taxon>
    </lineage>
</organism>
<proteinExistence type="predicted"/>
<evidence type="ECO:0000313" key="3">
    <source>
        <dbReference type="Proteomes" id="UP000016935"/>
    </source>
</evidence>
<keyword evidence="3" id="KW-1185">Reference proteome</keyword>
<dbReference type="AlphaFoldDB" id="R0K062"/>
<dbReference type="Proteomes" id="UP000016935">
    <property type="component" value="Unassembled WGS sequence"/>
</dbReference>
<dbReference type="EMBL" id="KB908855">
    <property type="protein sequence ID" value="EOA81847.1"/>
    <property type="molecule type" value="Genomic_DNA"/>
</dbReference>
<feature type="compositionally biased region" description="Basic and acidic residues" evidence="1">
    <location>
        <begin position="23"/>
        <end position="32"/>
    </location>
</feature>
<gene>
    <name evidence="2" type="ORF">SETTUDRAFT_165432</name>
</gene>
<sequence>MMNATAFFNLSSNWHARSIYTHHSNETHEQSKRKSRTRCTMAEITENPRPYMHSTSLAPPRHASQQSPRSTREGGWD</sequence>
<evidence type="ECO:0000256" key="1">
    <source>
        <dbReference type="SAM" id="MobiDB-lite"/>
    </source>
</evidence>
<feature type="region of interest" description="Disordered" evidence="1">
    <location>
        <begin position="22"/>
        <end position="77"/>
    </location>
</feature>
<evidence type="ECO:0000313" key="2">
    <source>
        <dbReference type="EMBL" id="EOA81847.1"/>
    </source>
</evidence>
<feature type="compositionally biased region" description="Polar residues" evidence="1">
    <location>
        <begin position="53"/>
        <end position="69"/>
    </location>
</feature>
<dbReference type="GeneID" id="19399462"/>
<protein>
    <submittedName>
        <fullName evidence="2">Uncharacterized protein</fullName>
    </submittedName>
</protein>
<name>R0K062_EXST2</name>
<reference evidence="2 3" key="1">
    <citation type="journal article" date="2012" name="PLoS Pathog.">
        <title>Diverse lifestyles and strategies of plant pathogenesis encoded in the genomes of eighteen Dothideomycetes fungi.</title>
        <authorList>
            <person name="Ohm R.A."/>
            <person name="Feau N."/>
            <person name="Henrissat B."/>
            <person name="Schoch C.L."/>
            <person name="Horwitz B.A."/>
            <person name="Barry K.W."/>
            <person name="Condon B.J."/>
            <person name="Copeland A.C."/>
            <person name="Dhillon B."/>
            <person name="Glaser F."/>
            <person name="Hesse C.N."/>
            <person name="Kosti I."/>
            <person name="LaButti K."/>
            <person name="Lindquist E.A."/>
            <person name="Lucas S."/>
            <person name="Salamov A.A."/>
            <person name="Bradshaw R.E."/>
            <person name="Ciuffetti L."/>
            <person name="Hamelin R.C."/>
            <person name="Kema G.H.J."/>
            <person name="Lawrence C."/>
            <person name="Scott J.A."/>
            <person name="Spatafora J.W."/>
            <person name="Turgeon B.G."/>
            <person name="de Wit P.J.G.M."/>
            <person name="Zhong S."/>
            <person name="Goodwin S.B."/>
            <person name="Grigoriev I.V."/>
        </authorList>
    </citation>
    <scope>NUCLEOTIDE SEQUENCE [LARGE SCALE GENOMIC DNA]</scope>
    <source>
        <strain evidence="3">28A</strain>
    </source>
</reference>
<reference evidence="2 3" key="2">
    <citation type="journal article" date="2013" name="PLoS Genet.">
        <title>Comparative genome structure, secondary metabolite, and effector coding capacity across Cochliobolus pathogens.</title>
        <authorList>
            <person name="Condon B.J."/>
            <person name="Leng Y."/>
            <person name="Wu D."/>
            <person name="Bushley K.E."/>
            <person name="Ohm R.A."/>
            <person name="Otillar R."/>
            <person name="Martin J."/>
            <person name="Schackwitz W."/>
            <person name="Grimwood J."/>
            <person name="MohdZainudin N."/>
            <person name="Xue C."/>
            <person name="Wang R."/>
            <person name="Manning V.A."/>
            <person name="Dhillon B."/>
            <person name="Tu Z.J."/>
            <person name="Steffenson B.J."/>
            <person name="Salamov A."/>
            <person name="Sun H."/>
            <person name="Lowry S."/>
            <person name="LaButti K."/>
            <person name="Han J."/>
            <person name="Copeland A."/>
            <person name="Lindquist E."/>
            <person name="Barry K."/>
            <person name="Schmutz J."/>
            <person name="Baker S.E."/>
            <person name="Ciuffetti L.M."/>
            <person name="Grigoriev I.V."/>
            <person name="Zhong S."/>
            <person name="Turgeon B.G."/>
        </authorList>
    </citation>
    <scope>NUCLEOTIDE SEQUENCE [LARGE SCALE GENOMIC DNA]</scope>
    <source>
        <strain evidence="3">28A</strain>
    </source>
</reference>
<dbReference type="HOGENOM" id="CLU_2639664_0_0_1"/>